<dbReference type="Pfam" id="PF04773">
    <property type="entry name" value="FecR"/>
    <property type="match status" value="1"/>
</dbReference>
<evidence type="ECO:0000259" key="3">
    <source>
        <dbReference type="Pfam" id="PF16344"/>
    </source>
</evidence>
<evidence type="ECO:0000259" key="2">
    <source>
        <dbReference type="Pfam" id="PF04773"/>
    </source>
</evidence>
<evidence type="ECO:0000313" key="4">
    <source>
        <dbReference type="EMBL" id="KAA3763879.1"/>
    </source>
</evidence>
<comment type="caution">
    <text evidence="4">The sequence shown here is derived from an EMBL/GenBank/DDBJ whole genome shotgun (WGS) entry which is preliminary data.</text>
</comment>
<dbReference type="Gene3D" id="2.60.120.1440">
    <property type="match status" value="1"/>
</dbReference>
<dbReference type="RefSeq" id="WP_055293934.1">
    <property type="nucleotide sequence ID" value="NZ_CAXSTI010000015.1"/>
</dbReference>
<dbReference type="GeneID" id="93115052"/>
<dbReference type="Proteomes" id="UP000422221">
    <property type="component" value="Unassembled WGS sequence"/>
</dbReference>
<evidence type="ECO:0000313" key="5">
    <source>
        <dbReference type="Proteomes" id="UP000422221"/>
    </source>
</evidence>
<keyword evidence="1" id="KW-0472">Membrane</keyword>
<feature type="transmembrane region" description="Helical" evidence="1">
    <location>
        <begin position="89"/>
        <end position="107"/>
    </location>
</feature>
<sequence>MNIERIKHLVTNLLTGSSSTSERTELAKWINSEDAERASREAWKNASEKIDDSLEDEMWNEIRSKIEEATPQPAPTLTIRHRSYSISRIAASIAVILCSAFASYLLYDHFTGHKDKIESNIYTFEVEPGQKGSMRLADGTIVHLNSASKISFAGNYNSEERVVTLNGEAYFEVAKNPDKRFVVTCNGVEIEALGTEFNVKAYPADSVITTTLAKGKVKVFNNEQSVTLLPNGVATYHMKQQTIQSSTVDDISVANYWRTGQLVFEAEPLSSIARTMERMYNVKICIDDTKLKNMKFTGTIQNNSLNNVLYIMSLSYPLTYTMTDSVITVSSHKNKITIVDQKKSN</sequence>
<keyword evidence="1" id="KW-1133">Transmembrane helix</keyword>
<dbReference type="PANTHER" id="PTHR30273">
    <property type="entry name" value="PERIPLASMIC SIGNAL SENSOR AND SIGMA FACTOR ACTIVATOR FECR-RELATED"/>
    <property type="match status" value="1"/>
</dbReference>
<dbReference type="PIRSF" id="PIRSF018266">
    <property type="entry name" value="FecR"/>
    <property type="match status" value="1"/>
</dbReference>
<gene>
    <name evidence="4" type="ORF">F3F73_12735</name>
</gene>
<proteinExistence type="predicted"/>
<dbReference type="AlphaFoldDB" id="A0A7J4XI05"/>
<dbReference type="InterPro" id="IPR006860">
    <property type="entry name" value="FecR"/>
</dbReference>
<reference evidence="4 5" key="1">
    <citation type="journal article" date="2019" name="Nat. Med.">
        <title>A library of human gut bacterial isolates paired with longitudinal multiomics data enables mechanistic microbiome research.</title>
        <authorList>
            <person name="Poyet M."/>
            <person name="Groussin M."/>
            <person name="Gibbons S.M."/>
            <person name="Avila-Pacheco J."/>
            <person name="Jiang X."/>
            <person name="Kearney S.M."/>
            <person name="Perrotta A.R."/>
            <person name="Berdy B."/>
            <person name="Zhao S."/>
            <person name="Lieberman T.D."/>
            <person name="Swanson P.K."/>
            <person name="Smith M."/>
            <person name="Roesemann S."/>
            <person name="Alexander J.E."/>
            <person name="Rich S.A."/>
            <person name="Livny J."/>
            <person name="Vlamakis H."/>
            <person name="Clish C."/>
            <person name="Bullock K."/>
            <person name="Deik A."/>
            <person name="Scott J."/>
            <person name="Pierce K.A."/>
            <person name="Xavier R.J."/>
            <person name="Alm E.J."/>
        </authorList>
    </citation>
    <scope>NUCLEOTIDE SEQUENCE [LARGE SCALE GENOMIC DNA]</scope>
    <source>
        <strain evidence="4 5">BIOML-A10</strain>
    </source>
</reference>
<keyword evidence="1" id="KW-0812">Transmembrane</keyword>
<dbReference type="InterPro" id="IPR032508">
    <property type="entry name" value="FecR_C"/>
</dbReference>
<dbReference type="InterPro" id="IPR012373">
    <property type="entry name" value="Ferrdict_sens_TM"/>
</dbReference>
<feature type="domain" description="FecR protein" evidence="2">
    <location>
        <begin position="124"/>
        <end position="218"/>
    </location>
</feature>
<dbReference type="Gene3D" id="3.55.50.30">
    <property type="match status" value="1"/>
</dbReference>
<dbReference type="PANTHER" id="PTHR30273:SF2">
    <property type="entry name" value="PROTEIN FECR"/>
    <property type="match status" value="1"/>
</dbReference>
<protein>
    <submittedName>
        <fullName evidence="4">DUF4974 domain-containing protein</fullName>
    </submittedName>
</protein>
<dbReference type="EMBL" id="VWMK01000012">
    <property type="protein sequence ID" value="KAA3763879.1"/>
    <property type="molecule type" value="Genomic_DNA"/>
</dbReference>
<accession>A0A7J4XI05</accession>
<feature type="domain" description="Protein FecR C-terminal" evidence="3">
    <location>
        <begin position="262"/>
        <end position="329"/>
    </location>
</feature>
<name>A0A7J4XI05_9BACE</name>
<organism evidence="4 5">
    <name type="scientific">Bacteroides salyersiae</name>
    <dbReference type="NCBI Taxonomy" id="291644"/>
    <lineage>
        <taxon>Bacteria</taxon>
        <taxon>Pseudomonadati</taxon>
        <taxon>Bacteroidota</taxon>
        <taxon>Bacteroidia</taxon>
        <taxon>Bacteroidales</taxon>
        <taxon>Bacteroidaceae</taxon>
        <taxon>Bacteroides</taxon>
    </lineage>
</organism>
<evidence type="ECO:0000256" key="1">
    <source>
        <dbReference type="SAM" id="Phobius"/>
    </source>
</evidence>
<dbReference type="Pfam" id="PF16344">
    <property type="entry name" value="FecR_C"/>
    <property type="match status" value="1"/>
</dbReference>
<dbReference type="GO" id="GO:0016989">
    <property type="term" value="F:sigma factor antagonist activity"/>
    <property type="evidence" value="ECO:0007669"/>
    <property type="project" value="TreeGrafter"/>
</dbReference>